<evidence type="ECO:0000256" key="7">
    <source>
        <dbReference type="PIRSR" id="PIRSR038193-1"/>
    </source>
</evidence>
<dbReference type="InterPro" id="IPR018155">
    <property type="entry name" value="Hyaluronidase"/>
</dbReference>
<dbReference type="GO" id="GO:0030214">
    <property type="term" value="P:hyaluronan catabolic process"/>
    <property type="evidence" value="ECO:0000318"/>
    <property type="project" value="GO_Central"/>
</dbReference>
<dbReference type="AlphaFoldDB" id="H2XSV6"/>
<reference evidence="10" key="4">
    <citation type="submission" date="2025-09" db="UniProtKB">
        <authorList>
            <consortium name="Ensembl"/>
        </authorList>
    </citation>
    <scope>IDENTIFICATION</scope>
</reference>
<dbReference type="FunFam" id="3.20.20.70:FF:000065">
    <property type="entry name" value="Hyaluronidase"/>
    <property type="match status" value="1"/>
</dbReference>
<dbReference type="Gene3D" id="3.20.20.70">
    <property type="entry name" value="Aldolase class I"/>
    <property type="match status" value="1"/>
</dbReference>
<dbReference type="InterPro" id="IPR013785">
    <property type="entry name" value="Aldolase_TIM"/>
</dbReference>
<dbReference type="PRINTS" id="PR00846">
    <property type="entry name" value="GLHYDRLASE56"/>
</dbReference>
<evidence type="ECO:0000313" key="10">
    <source>
        <dbReference type="Ensembl" id="ENSCINP00000032740.1"/>
    </source>
</evidence>
<evidence type="ECO:0000256" key="3">
    <source>
        <dbReference type="ARBA" id="ARBA00022801"/>
    </source>
</evidence>
<dbReference type="EMBL" id="EAAA01002115">
    <property type="status" value="NOT_ANNOTATED_CDS"/>
    <property type="molecule type" value="Genomic_DNA"/>
</dbReference>
<dbReference type="SUPFAM" id="SSF51445">
    <property type="entry name" value="(Trans)glycosidases"/>
    <property type="match status" value="1"/>
</dbReference>
<reference evidence="11" key="1">
    <citation type="journal article" date="2002" name="Science">
        <title>The draft genome of Ciona intestinalis: insights into chordate and vertebrate origins.</title>
        <authorList>
            <person name="Dehal P."/>
            <person name="Satou Y."/>
            <person name="Campbell R.K."/>
            <person name="Chapman J."/>
            <person name="Degnan B."/>
            <person name="De Tomaso A."/>
            <person name="Davidson B."/>
            <person name="Di Gregorio A."/>
            <person name="Gelpke M."/>
            <person name="Goodstein D.M."/>
            <person name="Harafuji N."/>
            <person name="Hastings K.E."/>
            <person name="Ho I."/>
            <person name="Hotta K."/>
            <person name="Huang W."/>
            <person name="Kawashima T."/>
            <person name="Lemaire P."/>
            <person name="Martinez D."/>
            <person name="Meinertzhagen I.A."/>
            <person name="Necula S."/>
            <person name="Nonaka M."/>
            <person name="Putnam N."/>
            <person name="Rash S."/>
            <person name="Saiga H."/>
            <person name="Satake M."/>
            <person name="Terry A."/>
            <person name="Yamada L."/>
            <person name="Wang H.G."/>
            <person name="Awazu S."/>
            <person name="Azumi K."/>
            <person name="Boore J."/>
            <person name="Branno M."/>
            <person name="Chin-Bow S."/>
            <person name="DeSantis R."/>
            <person name="Doyle S."/>
            <person name="Francino P."/>
            <person name="Keys D.N."/>
            <person name="Haga S."/>
            <person name="Hayashi H."/>
            <person name="Hino K."/>
            <person name="Imai K.S."/>
            <person name="Inaba K."/>
            <person name="Kano S."/>
            <person name="Kobayashi K."/>
            <person name="Kobayashi M."/>
            <person name="Lee B.I."/>
            <person name="Makabe K.W."/>
            <person name="Manohar C."/>
            <person name="Matassi G."/>
            <person name="Medina M."/>
            <person name="Mochizuki Y."/>
            <person name="Mount S."/>
            <person name="Morishita T."/>
            <person name="Miura S."/>
            <person name="Nakayama A."/>
            <person name="Nishizaka S."/>
            <person name="Nomoto H."/>
            <person name="Ohta F."/>
            <person name="Oishi K."/>
            <person name="Rigoutsos I."/>
            <person name="Sano M."/>
            <person name="Sasaki A."/>
            <person name="Sasakura Y."/>
            <person name="Shoguchi E."/>
            <person name="Shin-i T."/>
            <person name="Spagnuolo A."/>
            <person name="Stainier D."/>
            <person name="Suzuki M.M."/>
            <person name="Tassy O."/>
            <person name="Takatori N."/>
            <person name="Tokuoka M."/>
            <person name="Yagi K."/>
            <person name="Yoshizaki F."/>
            <person name="Wada S."/>
            <person name="Zhang C."/>
            <person name="Hyatt P.D."/>
            <person name="Larimer F."/>
            <person name="Detter C."/>
            <person name="Doggett N."/>
            <person name="Glavina T."/>
            <person name="Hawkins T."/>
            <person name="Richardson P."/>
            <person name="Lucas S."/>
            <person name="Kohara Y."/>
            <person name="Levine M."/>
            <person name="Satoh N."/>
            <person name="Rokhsar D.S."/>
        </authorList>
    </citation>
    <scope>NUCLEOTIDE SEQUENCE [LARGE SCALE GENOMIC DNA]</scope>
</reference>
<accession>H2XSV6</accession>
<feature type="disulfide bond" evidence="8">
    <location>
        <begin position="55"/>
        <end position="345"/>
    </location>
</feature>
<organism evidence="10 11">
    <name type="scientific">Ciona intestinalis</name>
    <name type="common">Transparent sea squirt</name>
    <name type="synonym">Ascidia intestinalis</name>
    <dbReference type="NCBI Taxonomy" id="7719"/>
    <lineage>
        <taxon>Eukaryota</taxon>
        <taxon>Metazoa</taxon>
        <taxon>Chordata</taxon>
        <taxon>Tunicata</taxon>
        <taxon>Ascidiacea</taxon>
        <taxon>Phlebobranchia</taxon>
        <taxon>Cionidae</taxon>
        <taxon>Ciona</taxon>
    </lineage>
</organism>
<comment type="similarity">
    <text evidence="2 6 9">Belongs to the glycosyl hydrolase 56 family.</text>
</comment>
<evidence type="ECO:0000256" key="9">
    <source>
        <dbReference type="RuleBase" id="RU610713"/>
    </source>
</evidence>
<keyword evidence="3 9" id="KW-0378">Hydrolase</keyword>
<feature type="active site" description="Proton donor" evidence="7">
    <location>
        <position position="143"/>
    </location>
</feature>
<evidence type="ECO:0000256" key="2">
    <source>
        <dbReference type="ARBA" id="ARBA00008871"/>
    </source>
</evidence>
<evidence type="ECO:0000256" key="4">
    <source>
        <dbReference type="ARBA" id="ARBA00023157"/>
    </source>
</evidence>
<dbReference type="PIRSF" id="PIRSF038193">
    <property type="entry name" value="Hyaluronidase"/>
    <property type="match status" value="1"/>
</dbReference>
<evidence type="ECO:0000313" key="11">
    <source>
        <dbReference type="Proteomes" id="UP000008144"/>
    </source>
</evidence>
<dbReference type="Pfam" id="PF01630">
    <property type="entry name" value="Glyco_hydro_56"/>
    <property type="match status" value="1"/>
</dbReference>
<reference evidence="10" key="2">
    <citation type="journal article" date="2008" name="Genome Biol.">
        <title>Improved genome assembly and evidence-based global gene model set for the chordate Ciona intestinalis: new insight into intron and operon populations.</title>
        <authorList>
            <person name="Satou Y."/>
            <person name="Mineta K."/>
            <person name="Ogasawara M."/>
            <person name="Sasakura Y."/>
            <person name="Shoguchi E."/>
            <person name="Ueno K."/>
            <person name="Yamada L."/>
            <person name="Matsumoto J."/>
            <person name="Wasserscheid J."/>
            <person name="Dewar K."/>
            <person name="Wiley G.B."/>
            <person name="Macmil S.L."/>
            <person name="Roe B.A."/>
            <person name="Zeller R.W."/>
            <person name="Hastings K.E."/>
            <person name="Lemaire P."/>
            <person name="Lindquist E."/>
            <person name="Endo T."/>
            <person name="Hotta K."/>
            <person name="Inaba K."/>
        </authorList>
    </citation>
    <scope>NUCLEOTIDE SEQUENCE [LARGE SCALE GENOMIC DNA]</scope>
    <source>
        <strain evidence="10">wild type</strain>
    </source>
</reference>
<dbReference type="OMA" id="DKKNVYR"/>
<comment type="catalytic activity">
    <reaction evidence="1 9">
        <text>Random hydrolysis of (1-&gt;4)-linkages between N-acetyl-beta-D-glucosamine and D-glucuronate residues in hyaluronate.</text>
        <dbReference type="EC" id="3.2.1.35"/>
    </reaction>
</comment>
<reference evidence="10" key="3">
    <citation type="submission" date="2025-08" db="UniProtKB">
        <authorList>
            <consortium name="Ensembl"/>
        </authorList>
    </citation>
    <scope>IDENTIFICATION</scope>
</reference>
<protein>
    <recommendedName>
        <fullName evidence="9">Hyaluronidase</fullName>
        <ecNumber evidence="9">3.2.1.35</ecNumber>
    </recommendedName>
</protein>
<feature type="disulfide bond" evidence="8">
    <location>
        <begin position="370"/>
        <end position="381"/>
    </location>
</feature>
<keyword evidence="4 8" id="KW-1015">Disulfide bond</keyword>
<dbReference type="InParanoid" id="H2XSV6"/>
<evidence type="ECO:0000256" key="6">
    <source>
        <dbReference type="PIRNR" id="PIRNR038193"/>
    </source>
</evidence>
<dbReference type="GO" id="GO:0004415">
    <property type="term" value="F:hyalurononglucosaminidase activity"/>
    <property type="evidence" value="ECO:0007669"/>
    <property type="project" value="UniProtKB-UniRule"/>
</dbReference>
<evidence type="ECO:0000256" key="8">
    <source>
        <dbReference type="PIRSR" id="PIRSR038193-3"/>
    </source>
</evidence>
<dbReference type="Proteomes" id="UP000008144">
    <property type="component" value="Chromosome 5"/>
</dbReference>
<dbReference type="PANTHER" id="PTHR11769:SF35">
    <property type="entry name" value="HYALURONIDASE"/>
    <property type="match status" value="1"/>
</dbReference>
<dbReference type="Ensembl" id="ENSCINT00000030684.1">
    <property type="protein sequence ID" value="ENSCINP00000032740.1"/>
    <property type="gene ID" value="ENSCING00000018884.1"/>
</dbReference>
<keyword evidence="5 9" id="KW-0326">Glycosidase</keyword>
<feature type="disulfide bond" evidence="8">
    <location>
        <begin position="220"/>
        <end position="232"/>
    </location>
</feature>
<sequence length="381" mass="43412">SLKLCFNVAFYLQTLRYVVFLCFSCSRHIGFNNIWQPPLPDRPFIGVWNVDSNRCLTKYNVPIDLSSFDIIHNPNEEYVGNQMVIFYAALLGLYPKYGTDGLAVNGGIPQNGNISAHYEKCVDDIMARIPDSNYNGIAVIDWEAWRPKWERNGWGSGLIYQNKSIEKVKKEHPSWPLNKVKAQAKIEFEEAAKSYMLGTLNLARLMRPKAHWGLYLFPDCYNYDKTGKRMTCTTKTINMNNDIQWLFDASNALYPSTYLGLWFKNTNASMEYVANRVKEALRVDFDRKNDISAPVYVYNNIFYRKSSEFLTQKDIIHSSGTAAVLGASGVVFWGDSICSKTKEMCENLKYYVENILGPYIKSASDSAAMCSLNTCNGHGRC</sequence>
<evidence type="ECO:0000256" key="5">
    <source>
        <dbReference type="ARBA" id="ARBA00023295"/>
    </source>
</evidence>
<dbReference type="HOGENOM" id="CLU_036366_0_0_1"/>
<name>H2XSV6_CIOIN</name>
<evidence type="ECO:0000256" key="1">
    <source>
        <dbReference type="ARBA" id="ARBA00000251"/>
    </source>
</evidence>
<proteinExistence type="inferred from homology"/>
<dbReference type="InterPro" id="IPR017853">
    <property type="entry name" value="GH"/>
</dbReference>
<dbReference type="GO" id="GO:0005975">
    <property type="term" value="P:carbohydrate metabolic process"/>
    <property type="evidence" value="ECO:0007669"/>
    <property type="project" value="UniProtKB-UniRule"/>
</dbReference>
<keyword evidence="11" id="KW-1185">Reference proteome</keyword>
<dbReference type="GeneTree" id="ENSGT01020000230364"/>
<dbReference type="PANTHER" id="PTHR11769">
    <property type="entry name" value="HYALURONIDASE"/>
    <property type="match status" value="1"/>
</dbReference>
<dbReference type="STRING" id="7719.ENSCINP00000032740"/>
<dbReference type="EC" id="3.2.1.35" evidence="9"/>